<name>A0AA97NWD5_PYRO3</name>
<feature type="compositionally biased region" description="Basic and acidic residues" evidence="1">
    <location>
        <begin position="29"/>
        <end position="48"/>
    </location>
</feature>
<proteinExistence type="predicted"/>
<feature type="region of interest" description="Disordered" evidence="1">
    <location>
        <begin position="1"/>
        <end position="60"/>
    </location>
</feature>
<sequence>MGTGIIRNLGAGNRKPAKIPGPKTTPCIETRKRPHPEPPRNESRHNQQEDPNGLMFDDAI</sequence>
<gene>
    <name evidence="2" type="ORF">OOU_Y34scaffold00590g59</name>
</gene>
<dbReference type="Proteomes" id="UP000011086">
    <property type="component" value="Unassembled WGS sequence"/>
</dbReference>
<accession>A0AA97NWD5</accession>
<dbReference type="EMBL" id="JH794014">
    <property type="protein sequence ID" value="ELQ37545.1"/>
    <property type="molecule type" value="Genomic_DNA"/>
</dbReference>
<evidence type="ECO:0000313" key="2">
    <source>
        <dbReference type="EMBL" id="ELQ37545.1"/>
    </source>
</evidence>
<evidence type="ECO:0000256" key="1">
    <source>
        <dbReference type="SAM" id="MobiDB-lite"/>
    </source>
</evidence>
<organism evidence="2">
    <name type="scientific">Pyricularia oryzae (strain Y34)</name>
    <name type="common">Rice blast fungus</name>
    <name type="synonym">Magnaporthe oryzae</name>
    <dbReference type="NCBI Taxonomy" id="1143189"/>
    <lineage>
        <taxon>Eukaryota</taxon>
        <taxon>Fungi</taxon>
        <taxon>Dikarya</taxon>
        <taxon>Ascomycota</taxon>
        <taxon>Pezizomycotina</taxon>
        <taxon>Sordariomycetes</taxon>
        <taxon>Sordariomycetidae</taxon>
        <taxon>Magnaporthales</taxon>
        <taxon>Pyriculariaceae</taxon>
        <taxon>Pyricularia</taxon>
    </lineage>
</organism>
<protein>
    <submittedName>
        <fullName evidence="2">Uncharacterized protein</fullName>
    </submittedName>
</protein>
<reference evidence="2" key="1">
    <citation type="journal article" date="2012" name="PLoS Genet.">
        <title>Comparative analysis of the genomes of two field isolates of the rice blast fungus Magnaporthe oryzae.</title>
        <authorList>
            <person name="Xue M."/>
            <person name="Yang J."/>
            <person name="Li Z."/>
            <person name="Hu S."/>
            <person name="Yao N."/>
            <person name="Dean R.A."/>
            <person name="Zhao W."/>
            <person name="Shen M."/>
            <person name="Zhang H."/>
            <person name="Li C."/>
            <person name="Liu L."/>
            <person name="Cao L."/>
            <person name="Xu X."/>
            <person name="Xing Y."/>
            <person name="Hsiang T."/>
            <person name="Zhang Z."/>
            <person name="Xu J.R."/>
            <person name="Peng Y.L."/>
        </authorList>
    </citation>
    <scope>NUCLEOTIDE SEQUENCE</scope>
    <source>
        <strain evidence="2">Y34</strain>
    </source>
</reference>
<dbReference type="AlphaFoldDB" id="A0AA97NWD5"/>